<feature type="short sequence motif" description="GXSXG" evidence="7">
    <location>
        <begin position="676"/>
        <end position="680"/>
    </location>
</feature>
<dbReference type="EMBL" id="AQGS01000074">
    <property type="protein sequence ID" value="EPS43509.1"/>
    <property type="molecule type" value="Genomic_DNA"/>
</dbReference>
<dbReference type="Pfam" id="PF01734">
    <property type="entry name" value="Patatin"/>
    <property type="match status" value="1"/>
</dbReference>
<dbReference type="InterPro" id="IPR016035">
    <property type="entry name" value="Acyl_Trfase/lysoPLipase"/>
</dbReference>
<proteinExistence type="predicted"/>
<evidence type="ECO:0000256" key="6">
    <source>
        <dbReference type="ARBA" id="ARBA00023098"/>
    </source>
</evidence>
<feature type="region of interest" description="Disordered" evidence="8">
    <location>
        <begin position="1131"/>
        <end position="1154"/>
    </location>
</feature>
<feature type="short sequence motif" description="GXGXXG" evidence="7">
    <location>
        <begin position="642"/>
        <end position="647"/>
    </location>
</feature>
<keyword evidence="6 7" id="KW-0443">Lipid metabolism</keyword>
<dbReference type="Proteomes" id="UP000015100">
    <property type="component" value="Unassembled WGS sequence"/>
</dbReference>
<keyword evidence="4" id="KW-0862">Zinc</keyword>
<evidence type="ECO:0000256" key="8">
    <source>
        <dbReference type="SAM" id="MobiDB-lite"/>
    </source>
</evidence>
<keyword evidence="3 7" id="KW-0378">Hydrolase</keyword>
<evidence type="ECO:0000256" key="2">
    <source>
        <dbReference type="ARBA" id="ARBA00022771"/>
    </source>
</evidence>
<dbReference type="HOGENOM" id="CLU_003059_2_1_1"/>
<accession>S8AKS5</accession>
<sequence length="1154" mass="129175">MDENEQFRTDEDTKWFGVRSEGIASMKTSYIIETSRMRDFLEATISSRGQPNPKLQFPIRCLSYLGAHYASVTPENVESPVSACTTTQKGQPTTGEVNLYPELSTTGTTIPIFLADCEGITGGEPIAKRFQNTWFDTQKPRRKKYRIRAKLGRSEVVKDLYPRLLYTLSDVVCYVVSEPSWQDVLENLLEWSTTGAQHTINQAALPALIIILNIEDRKISNEWILPRDWDVHSEKDNPDPVTQYVFNIIKAFKAHKNDREIKNPKRACQYKVEAKDESDPDYELNGILTDLRRSYSRIQVHYIPRTGVRTIDNPDLLFQQIETLRERILAYSNFIQGLRAASLTQFNSRQFIIMTDYAFSHFCRDPEEPFDFGLFQQLTAVPDSVETHIFLVKSNVFDKNIQKYCQNAIRNFLDVYMPCSYIHDETFDLKVRCSNTRTGHTKGHQGPFGLFLTDGPFETGGIDEKSFMQSVEDKLQALAMNTNMDPGSGRGTWKSQVDKEHKKNIEALRNCGAYPNAKASKSYDPDIGSDTYEVLSLIRSNVEVILDSTLRVVESKPFIAGRFCYGCLFRKPEYALPCSHIICANCLRENMSTDSIYESMATAILKNCIICGDDNLSNRDGWPFTVPIRPDLTNPRVLSLDGGGVRGIMQLVMLERLESLIGLGLPIGRFFDLMVGTSGGGITALGIGIQGLSASKCLKRFKKISKKGFVSKPGMNIPGLKRISMFFRGSVYYVSSFEKVLEKKFRQGQPTGVFGLKNHCRVAVTTTVGTDTCLIANYNRGGTKKYLESLTTLWTAARCTSAAPTYFDPVSHEGSTCQDGGLNVNNPVQLAYQESQVIWGDNTRHDLILSLGSGKASHPQPEPTSTWLVPAPLLDLWKSFLSTMSGEDGWNTFFESQTSNVKARCKRLNVKLPGEYEPAMDAVGEIENMEAIARNYNEPYTKSLLTPYEPILGNCTENKLEIIADIMRAGQYFFQLESLKYPSSDNKNFVIGGRLRCLLGLTEIKNLKKLLARTSHFRINQAFDLKIPTSVDTLTGFNLPINFEHEDPKSPVRIDVSFGGTYQTAISGFPKDLRELQEYDDKVILNLNEAPNPPRESADTAINGEATNIAGGVSFADVKEESSTSAAISLSNILQGDDSQSENELSIVGTPDSE</sequence>
<dbReference type="InterPro" id="IPR002641">
    <property type="entry name" value="PNPLA_dom"/>
</dbReference>
<evidence type="ECO:0000259" key="9">
    <source>
        <dbReference type="PROSITE" id="PS51635"/>
    </source>
</evidence>
<dbReference type="GO" id="GO:0016020">
    <property type="term" value="C:membrane"/>
    <property type="evidence" value="ECO:0007669"/>
    <property type="project" value="TreeGrafter"/>
</dbReference>
<feature type="active site" description="Proton acceptor" evidence="7">
    <location>
        <position position="819"/>
    </location>
</feature>
<keyword evidence="11" id="KW-1185">Reference proteome</keyword>
<dbReference type="CDD" id="cd07199">
    <property type="entry name" value="Pat17_PNPLA8_PNPLA9_like"/>
    <property type="match status" value="1"/>
</dbReference>
<dbReference type="AlphaFoldDB" id="S8AKS5"/>
<evidence type="ECO:0000313" key="11">
    <source>
        <dbReference type="Proteomes" id="UP000015100"/>
    </source>
</evidence>
<feature type="short sequence motif" description="DGA/G" evidence="7">
    <location>
        <begin position="819"/>
        <end position="821"/>
    </location>
</feature>
<dbReference type="PANTHER" id="PTHR24185">
    <property type="entry name" value="CALCIUM-INDEPENDENT PHOSPHOLIPASE A2-GAMMA"/>
    <property type="match status" value="1"/>
</dbReference>
<keyword evidence="5 7" id="KW-0442">Lipid degradation</keyword>
<reference evidence="11" key="2">
    <citation type="submission" date="2013-04" db="EMBL/GenBank/DDBJ databases">
        <title>Genomic mechanisms accounting for the adaptation to parasitism in nematode-trapping fungi.</title>
        <authorList>
            <person name="Ahren D.G."/>
        </authorList>
    </citation>
    <scope>NUCLEOTIDE SEQUENCE [LARGE SCALE GENOMIC DNA]</scope>
    <source>
        <strain evidence="11">CBS 200.50</strain>
    </source>
</reference>
<dbReference type="GO" id="GO:0016042">
    <property type="term" value="P:lipid catabolic process"/>
    <property type="evidence" value="ECO:0007669"/>
    <property type="project" value="UniProtKB-UniRule"/>
</dbReference>
<organism evidence="10 11">
    <name type="scientific">Dactylellina haptotyla (strain CBS 200.50)</name>
    <name type="common">Nematode-trapping fungus</name>
    <name type="synonym">Monacrosporium haptotylum</name>
    <dbReference type="NCBI Taxonomy" id="1284197"/>
    <lineage>
        <taxon>Eukaryota</taxon>
        <taxon>Fungi</taxon>
        <taxon>Dikarya</taxon>
        <taxon>Ascomycota</taxon>
        <taxon>Pezizomycotina</taxon>
        <taxon>Orbiliomycetes</taxon>
        <taxon>Orbiliales</taxon>
        <taxon>Orbiliaceae</taxon>
        <taxon>Dactylellina</taxon>
    </lineage>
</organism>
<dbReference type="eggNOG" id="KOG4231">
    <property type="taxonomic scope" value="Eukaryota"/>
</dbReference>
<evidence type="ECO:0000256" key="4">
    <source>
        <dbReference type="ARBA" id="ARBA00022833"/>
    </source>
</evidence>
<dbReference type="PROSITE" id="PS00518">
    <property type="entry name" value="ZF_RING_1"/>
    <property type="match status" value="1"/>
</dbReference>
<dbReference type="SUPFAM" id="SSF52151">
    <property type="entry name" value="FabD/lysophospholipase-like"/>
    <property type="match status" value="1"/>
</dbReference>
<dbReference type="InterPro" id="IPR017907">
    <property type="entry name" value="Znf_RING_CS"/>
</dbReference>
<dbReference type="GO" id="GO:0019369">
    <property type="term" value="P:arachidonate metabolic process"/>
    <property type="evidence" value="ECO:0007669"/>
    <property type="project" value="TreeGrafter"/>
</dbReference>
<dbReference type="PANTHER" id="PTHR24185:SF1">
    <property type="entry name" value="CALCIUM-INDEPENDENT PHOSPHOLIPASE A2-GAMMA"/>
    <property type="match status" value="1"/>
</dbReference>
<evidence type="ECO:0000256" key="5">
    <source>
        <dbReference type="ARBA" id="ARBA00022963"/>
    </source>
</evidence>
<comment type="caution">
    <text evidence="10">The sequence shown here is derived from an EMBL/GenBank/DDBJ whole genome shotgun (WGS) entry which is preliminary data.</text>
</comment>
<keyword evidence="1" id="KW-0479">Metal-binding</keyword>
<evidence type="ECO:0000256" key="1">
    <source>
        <dbReference type="ARBA" id="ARBA00022723"/>
    </source>
</evidence>
<reference evidence="10 11" key="1">
    <citation type="journal article" date="2013" name="PLoS Genet.">
        <title>Genomic mechanisms accounting for the adaptation to parasitism in nematode-trapping fungi.</title>
        <authorList>
            <person name="Meerupati T."/>
            <person name="Andersson K.M."/>
            <person name="Friman E."/>
            <person name="Kumar D."/>
            <person name="Tunlid A."/>
            <person name="Ahren D."/>
        </authorList>
    </citation>
    <scope>NUCLEOTIDE SEQUENCE [LARGE SCALE GENOMIC DNA]</scope>
    <source>
        <strain evidence="10 11">CBS 200.50</strain>
    </source>
</reference>
<feature type="active site" description="Nucleophile" evidence="7">
    <location>
        <position position="678"/>
    </location>
</feature>
<dbReference type="GO" id="GO:0008270">
    <property type="term" value="F:zinc ion binding"/>
    <property type="evidence" value="ECO:0007669"/>
    <property type="project" value="UniProtKB-KW"/>
</dbReference>
<evidence type="ECO:0000256" key="3">
    <source>
        <dbReference type="ARBA" id="ARBA00022801"/>
    </source>
</evidence>
<dbReference type="GO" id="GO:0047499">
    <property type="term" value="F:calcium-independent phospholipase A2 activity"/>
    <property type="evidence" value="ECO:0007669"/>
    <property type="project" value="TreeGrafter"/>
</dbReference>
<name>S8AKS5_DACHA</name>
<feature type="domain" description="PNPLA" evidence="9">
    <location>
        <begin position="638"/>
        <end position="832"/>
    </location>
</feature>
<dbReference type="PROSITE" id="PS51635">
    <property type="entry name" value="PNPLA"/>
    <property type="match status" value="1"/>
</dbReference>
<dbReference type="STRING" id="1284197.S8AKS5"/>
<dbReference type="Gene3D" id="3.40.1090.10">
    <property type="entry name" value="Cytosolic phospholipase A2 catalytic domain"/>
    <property type="match status" value="1"/>
</dbReference>
<feature type="compositionally biased region" description="Polar residues" evidence="8">
    <location>
        <begin position="1131"/>
        <end position="1144"/>
    </location>
</feature>
<dbReference type="GO" id="GO:0046486">
    <property type="term" value="P:glycerolipid metabolic process"/>
    <property type="evidence" value="ECO:0007669"/>
    <property type="project" value="UniProtKB-ARBA"/>
</dbReference>
<gene>
    <name evidence="10" type="ORF">H072_2495</name>
</gene>
<protein>
    <recommendedName>
        <fullName evidence="9">PNPLA domain-containing protein</fullName>
    </recommendedName>
</protein>
<keyword evidence="2" id="KW-0863">Zinc-finger</keyword>
<dbReference type="OMA" id="DINCYNG"/>
<evidence type="ECO:0000256" key="7">
    <source>
        <dbReference type="PROSITE-ProRule" id="PRU01161"/>
    </source>
</evidence>
<evidence type="ECO:0000313" key="10">
    <source>
        <dbReference type="EMBL" id="EPS43509.1"/>
    </source>
</evidence>
<dbReference type="OrthoDB" id="194358at2759"/>